<dbReference type="PANTHER" id="PTHR10996">
    <property type="entry name" value="2-HYDROXYACID DEHYDROGENASE-RELATED"/>
    <property type="match status" value="1"/>
</dbReference>
<dbReference type="PANTHER" id="PTHR10996:SF119">
    <property type="entry name" value="FI03731P-RELATED"/>
    <property type="match status" value="1"/>
</dbReference>
<evidence type="ECO:0000256" key="2">
    <source>
        <dbReference type="ARBA" id="ARBA00073306"/>
    </source>
</evidence>
<dbReference type="SUPFAM" id="SSF51735">
    <property type="entry name" value="NAD(P)-binding Rossmann-fold domains"/>
    <property type="match status" value="1"/>
</dbReference>
<keyword evidence="7" id="KW-1185">Reference proteome</keyword>
<evidence type="ECO:0000256" key="3">
    <source>
        <dbReference type="RuleBase" id="RU003719"/>
    </source>
</evidence>
<dbReference type="GO" id="GO:0030267">
    <property type="term" value="F:glyoxylate reductase (NADPH) activity"/>
    <property type="evidence" value="ECO:0007669"/>
    <property type="project" value="TreeGrafter"/>
</dbReference>
<dbReference type="Pfam" id="PF02826">
    <property type="entry name" value="2-Hacid_dh_C"/>
    <property type="match status" value="1"/>
</dbReference>
<dbReference type="InterPro" id="IPR006140">
    <property type="entry name" value="D-isomer_DH_NAD-bd"/>
</dbReference>
<feature type="domain" description="D-isomer specific 2-hydroxyacid dehydrogenase NAD-binding" evidence="5">
    <location>
        <begin position="132"/>
        <end position="282"/>
    </location>
</feature>
<dbReference type="SUPFAM" id="SSF52283">
    <property type="entry name" value="Formate/glycerate dehydrogenase catalytic domain-like"/>
    <property type="match status" value="1"/>
</dbReference>
<feature type="domain" description="D-isomer specific 2-hydroxyacid dehydrogenase catalytic" evidence="4">
    <location>
        <begin position="7"/>
        <end position="311"/>
    </location>
</feature>
<name>A0A182F2P4_ANOAL</name>
<dbReference type="PROSITE" id="PS00671">
    <property type="entry name" value="D_2_HYDROXYACID_DH_3"/>
    <property type="match status" value="1"/>
</dbReference>
<evidence type="ECO:0000256" key="1">
    <source>
        <dbReference type="ARBA" id="ARBA00023002"/>
    </source>
</evidence>
<reference evidence="6" key="2">
    <citation type="submission" date="2022-08" db="UniProtKB">
        <authorList>
            <consortium name="EnsemblMetazoa"/>
        </authorList>
    </citation>
    <scope>IDENTIFICATION</scope>
    <source>
        <strain evidence="6">STECLA/ALBI9_A</strain>
    </source>
</reference>
<evidence type="ECO:0000313" key="6">
    <source>
        <dbReference type="EnsemblMetazoa" id="AALB000726-PA"/>
    </source>
</evidence>
<evidence type="ECO:0000259" key="5">
    <source>
        <dbReference type="Pfam" id="PF02826"/>
    </source>
</evidence>
<reference evidence="6 7" key="1">
    <citation type="journal article" date="2017" name="G3 (Bethesda)">
        <title>The Physical Genome Mapping of Anopheles albimanus Corrected Scaffold Misassemblies and Identified Interarm Rearrangements in Genus Anopheles.</title>
        <authorList>
            <person name="Artemov G.N."/>
            <person name="Peery A.N."/>
            <person name="Jiang X."/>
            <person name="Tu Z."/>
            <person name="Stegniy V.N."/>
            <person name="Sharakhova M.V."/>
            <person name="Sharakhov I.V."/>
        </authorList>
    </citation>
    <scope>NUCLEOTIDE SEQUENCE [LARGE SCALE GENOMIC DNA]</scope>
    <source>
        <strain evidence="6 7">ALBI9_A</strain>
    </source>
</reference>
<dbReference type="GO" id="GO:0051287">
    <property type="term" value="F:NAD binding"/>
    <property type="evidence" value="ECO:0007669"/>
    <property type="project" value="InterPro"/>
</dbReference>
<dbReference type="Proteomes" id="UP000069272">
    <property type="component" value="Chromosome 2L"/>
</dbReference>
<dbReference type="STRING" id="7167.A0A182F2P4"/>
<organism evidence="6 7">
    <name type="scientific">Anopheles albimanus</name>
    <name type="common">New world malaria mosquito</name>
    <dbReference type="NCBI Taxonomy" id="7167"/>
    <lineage>
        <taxon>Eukaryota</taxon>
        <taxon>Metazoa</taxon>
        <taxon>Ecdysozoa</taxon>
        <taxon>Arthropoda</taxon>
        <taxon>Hexapoda</taxon>
        <taxon>Insecta</taxon>
        <taxon>Pterygota</taxon>
        <taxon>Neoptera</taxon>
        <taxon>Endopterygota</taxon>
        <taxon>Diptera</taxon>
        <taxon>Nematocera</taxon>
        <taxon>Culicoidea</taxon>
        <taxon>Culicidae</taxon>
        <taxon>Anophelinae</taxon>
        <taxon>Anopheles</taxon>
    </lineage>
</organism>
<dbReference type="VEuPathDB" id="VectorBase:AALB000726"/>
<proteinExistence type="inferred from homology"/>
<dbReference type="AlphaFoldDB" id="A0A182F2P4"/>
<accession>A0A182F2P4</accession>
<dbReference type="FunFam" id="3.40.50.720:FF:000026">
    <property type="entry name" value="Glyoxylate/hydroxypyruvate reductase B"/>
    <property type="match status" value="1"/>
</dbReference>
<protein>
    <recommendedName>
        <fullName evidence="2">Glyoxylate reductase/hydroxypyruvate reductase</fullName>
    </recommendedName>
</protein>
<dbReference type="InterPro" id="IPR006139">
    <property type="entry name" value="D-isomer_2_OHA_DH_cat_dom"/>
</dbReference>
<dbReference type="InterPro" id="IPR050223">
    <property type="entry name" value="D-isomer_2-hydroxyacid_DH"/>
</dbReference>
<evidence type="ECO:0000313" key="7">
    <source>
        <dbReference type="Proteomes" id="UP000069272"/>
    </source>
</evidence>
<keyword evidence="1 3" id="KW-0560">Oxidoreductase</keyword>
<comment type="similarity">
    <text evidence="3">Belongs to the D-isomer specific 2-hydroxyacid dehydrogenase family.</text>
</comment>
<dbReference type="GO" id="GO:0005829">
    <property type="term" value="C:cytosol"/>
    <property type="evidence" value="ECO:0007669"/>
    <property type="project" value="TreeGrafter"/>
</dbReference>
<dbReference type="EnsemblMetazoa" id="AALB000726-RA">
    <property type="protein sequence ID" value="AALB000726-PA"/>
    <property type="gene ID" value="AALB000726"/>
</dbReference>
<dbReference type="InterPro" id="IPR029753">
    <property type="entry name" value="D-isomer_DH_CS"/>
</dbReference>
<evidence type="ECO:0000259" key="4">
    <source>
        <dbReference type="Pfam" id="PF00389"/>
    </source>
</evidence>
<dbReference type="GO" id="GO:0008465">
    <property type="term" value="F:hydroxypyruvate reductase (NADH) activity"/>
    <property type="evidence" value="ECO:0007669"/>
    <property type="project" value="TreeGrafter"/>
</dbReference>
<dbReference type="Gene3D" id="3.40.50.720">
    <property type="entry name" value="NAD(P)-binding Rossmann-like Domain"/>
    <property type="match status" value="2"/>
</dbReference>
<dbReference type="VEuPathDB" id="VectorBase:AALB20_032521"/>
<dbReference type="Pfam" id="PF00389">
    <property type="entry name" value="2-Hacid_dh"/>
    <property type="match status" value="1"/>
</dbReference>
<sequence>MRSKPRVLVTHHQVQPVALALLRQHCDVIVPSADITTREEILGLCPVIDGLLWTSYKMKLDRQVLDACGAQLKVVSLTMNGVDCVDTRELTKRGIPLGHTPSIPNGAVADIAIGLMIAASTRFLAGEDASDYEANHPIEGSTVGIVGLGGIGQLVARRLQGFNVGSLLYCGHSAKDKAAQELNARFVTKEELLRCSDFVIICCPLTAETIGMFDHDAFASMRPNAVLVNVARGAIVDELSLVAALKSGQIRAAGLDTVTVEPVPPDSELFHLPNCVMVPHLGTATKKTRDAMAVRAVENLLAGLRGEPMPSQFVPLKQ</sequence>
<dbReference type="InterPro" id="IPR036291">
    <property type="entry name" value="NAD(P)-bd_dom_sf"/>
</dbReference>